<dbReference type="FunFam" id="2.40.10.10:FF:000068">
    <property type="entry name" value="transmembrane protease serine 2"/>
    <property type="match status" value="1"/>
</dbReference>
<reference evidence="3" key="1">
    <citation type="journal article" date="2023" name="IScience">
        <title>Live-bearing cockroach genome reveals convergent evolutionary mechanisms linked to viviparity in insects and beyond.</title>
        <authorList>
            <person name="Fouks B."/>
            <person name="Harrison M.C."/>
            <person name="Mikhailova A.A."/>
            <person name="Marchal E."/>
            <person name="English S."/>
            <person name="Carruthers M."/>
            <person name="Jennings E.C."/>
            <person name="Chiamaka E.L."/>
            <person name="Frigard R.A."/>
            <person name="Pippel M."/>
            <person name="Attardo G.M."/>
            <person name="Benoit J.B."/>
            <person name="Bornberg-Bauer E."/>
            <person name="Tobe S.S."/>
        </authorList>
    </citation>
    <scope>NUCLEOTIDE SEQUENCE</scope>
    <source>
        <strain evidence="3">Stay&amp;Tobe</strain>
    </source>
</reference>
<dbReference type="SMART" id="SM00020">
    <property type="entry name" value="Tryp_SPc"/>
    <property type="match status" value="1"/>
</dbReference>
<dbReference type="PANTHER" id="PTHR24250:SF27">
    <property type="entry name" value="ELASTASE 2 LIKE"/>
    <property type="match status" value="1"/>
</dbReference>
<evidence type="ECO:0000259" key="2">
    <source>
        <dbReference type="PROSITE" id="PS50240"/>
    </source>
</evidence>
<feature type="domain" description="Peptidase S1" evidence="2">
    <location>
        <begin position="74"/>
        <end position="292"/>
    </location>
</feature>
<name>A0AAD8ELP8_DIPPU</name>
<dbReference type="SUPFAM" id="SSF50494">
    <property type="entry name" value="Trypsin-like serine proteases"/>
    <property type="match status" value="1"/>
</dbReference>
<dbReference type="GO" id="GO:0006508">
    <property type="term" value="P:proteolysis"/>
    <property type="evidence" value="ECO:0007669"/>
    <property type="project" value="InterPro"/>
</dbReference>
<gene>
    <name evidence="3" type="ORF">L9F63_014337</name>
</gene>
<reference evidence="3" key="2">
    <citation type="submission" date="2023-05" db="EMBL/GenBank/DDBJ databases">
        <authorList>
            <person name="Fouks B."/>
        </authorList>
    </citation>
    <scope>NUCLEOTIDE SEQUENCE</scope>
    <source>
        <strain evidence="3">Stay&amp;Tobe</strain>
        <tissue evidence="3">Testes</tissue>
    </source>
</reference>
<proteinExistence type="predicted"/>
<dbReference type="PROSITE" id="PS00134">
    <property type="entry name" value="TRYPSIN_HIS"/>
    <property type="match status" value="1"/>
</dbReference>
<dbReference type="InterPro" id="IPR009003">
    <property type="entry name" value="Peptidase_S1_PA"/>
</dbReference>
<comment type="caution">
    <text evidence="3">The sequence shown here is derived from an EMBL/GenBank/DDBJ whole genome shotgun (WGS) entry which is preliminary data.</text>
</comment>
<dbReference type="InterPro" id="IPR043504">
    <property type="entry name" value="Peptidase_S1_PA_chymotrypsin"/>
</dbReference>
<dbReference type="EMBL" id="JASPKZ010003064">
    <property type="protein sequence ID" value="KAJ9594177.1"/>
    <property type="molecule type" value="Genomic_DNA"/>
</dbReference>
<dbReference type="InterPro" id="IPR001314">
    <property type="entry name" value="Peptidase_S1A"/>
</dbReference>
<evidence type="ECO:0000256" key="1">
    <source>
        <dbReference type="ARBA" id="ARBA00023157"/>
    </source>
</evidence>
<dbReference type="Gene3D" id="2.40.10.10">
    <property type="entry name" value="Trypsin-like serine proteases"/>
    <property type="match status" value="1"/>
</dbReference>
<dbReference type="PANTHER" id="PTHR24250">
    <property type="entry name" value="CHYMOTRYPSIN-RELATED"/>
    <property type="match status" value="1"/>
</dbReference>
<organism evidence="3 4">
    <name type="scientific">Diploptera punctata</name>
    <name type="common">Pacific beetle cockroach</name>
    <dbReference type="NCBI Taxonomy" id="6984"/>
    <lineage>
        <taxon>Eukaryota</taxon>
        <taxon>Metazoa</taxon>
        <taxon>Ecdysozoa</taxon>
        <taxon>Arthropoda</taxon>
        <taxon>Hexapoda</taxon>
        <taxon>Insecta</taxon>
        <taxon>Pterygota</taxon>
        <taxon>Neoptera</taxon>
        <taxon>Polyneoptera</taxon>
        <taxon>Dictyoptera</taxon>
        <taxon>Blattodea</taxon>
        <taxon>Blaberoidea</taxon>
        <taxon>Blaberidae</taxon>
        <taxon>Diplopterinae</taxon>
        <taxon>Diploptera</taxon>
    </lineage>
</organism>
<protein>
    <recommendedName>
        <fullName evidence="2">Peptidase S1 domain-containing protein</fullName>
    </recommendedName>
</protein>
<dbReference type="AlphaFoldDB" id="A0AAD8ELP8"/>
<sequence length="292" mass="32864">MSAVCRLTAYIKRLLPLIIHIDNIAVKTSGPEKQWQDYSYENTTPLYSTLRRIDSQGLQLKNARIEGKVIGGKVIGGKKAERGMFPYVVIVTFNFETTYVLGWTMCTGSIVTERWILTAAHCVPNETMTEKKYKVGQVDDEFGDYQNIKSITKHPDFREVSYNGNLLAIHNDICLLYTEDKIQFNKYVGKVCISSTRKMSGECLIAGFGDTNASSGMHYAFLKYKEIEKKGEISNTITIDLDGPYPYPGDSGGPLMCDGKQGHALRRDDCSSNDGNIDDSIFEFFFKEKCQD</sequence>
<evidence type="ECO:0000313" key="3">
    <source>
        <dbReference type="EMBL" id="KAJ9594177.1"/>
    </source>
</evidence>
<dbReference type="Pfam" id="PF00089">
    <property type="entry name" value="Trypsin"/>
    <property type="match status" value="1"/>
</dbReference>
<dbReference type="InterPro" id="IPR018114">
    <property type="entry name" value="TRYPSIN_HIS"/>
</dbReference>
<evidence type="ECO:0000313" key="4">
    <source>
        <dbReference type="Proteomes" id="UP001233999"/>
    </source>
</evidence>
<accession>A0AAD8ELP8</accession>
<dbReference type="PRINTS" id="PR00722">
    <property type="entry name" value="CHYMOTRYPSIN"/>
</dbReference>
<keyword evidence="1" id="KW-1015">Disulfide bond</keyword>
<dbReference type="InterPro" id="IPR001254">
    <property type="entry name" value="Trypsin_dom"/>
</dbReference>
<dbReference type="PROSITE" id="PS50240">
    <property type="entry name" value="TRYPSIN_DOM"/>
    <property type="match status" value="1"/>
</dbReference>
<dbReference type="GO" id="GO:0004252">
    <property type="term" value="F:serine-type endopeptidase activity"/>
    <property type="evidence" value="ECO:0007669"/>
    <property type="project" value="InterPro"/>
</dbReference>
<dbReference type="Proteomes" id="UP001233999">
    <property type="component" value="Unassembled WGS sequence"/>
</dbReference>
<keyword evidence="4" id="KW-1185">Reference proteome</keyword>